<evidence type="ECO:0000313" key="2">
    <source>
        <dbReference type="EMBL" id="PLW45284.1"/>
    </source>
</evidence>
<dbReference type="AlphaFoldDB" id="A0A2N5V5K5"/>
<evidence type="ECO:0000256" key="1">
    <source>
        <dbReference type="SAM" id="SignalP"/>
    </source>
</evidence>
<accession>A0A2N5V5K5</accession>
<keyword evidence="1" id="KW-0732">Signal</keyword>
<gene>
    <name evidence="2" type="ORF">PCANC_16951</name>
</gene>
<name>A0A2N5V5K5_9BASI</name>
<feature type="chain" id="PRO_5014937497" evidence="1">
    <location>
        <begin position="18"/>
        <end position="101"/>
    </location>
</feature>
<feature type="signal peptide" evidence="1">
    <location>
        <begin position="1"/>
        <end position="17"/>
    </location>
</feature>
<protein>
    <submittedName>
        <fullName evidence="2">Uncharacterized protein</fullName>
    </submittedName>
</protein>
<dbReference type="Proteomes" id="UP000235388">
    <property type="component" value="Unassembled WGS sequence"/>
</dbReference>
<comment type="caution">
    <text evidence="2">The sequence shown here is derived from an EMBL/GenBank/DDBJ whole genome shotgun (WGS) entry which is preliminary data.</text>
</comment>
<organism evidence="2 3">
    <name type="scientific">Puccinia coronata f. sp. avenae</name>
    <dbReference type="NCBI Taxonomy" id="200324"/>
    <lineage>
        <taxon>Eukaryota</taxon>
        <taxon>Fungi</taxon>
        <taxon>Dikarya</taxon>
        <taxon>Basidiomycota</taxon>
        <taxon>Pucciniomycotina</taxon>
        <taxon>Pucciniomycetes</taxon>
        <taxon>Pucciniales</taxon>
        <taxon>Pucciniaceae</taxon>
        <taxon>Puccinia</taxon>
    </lineage>
</organism>
<reference evidence="2 3" key="1">
    <citation type="submission" date="2017-11" db="EMBL/GenBank/DDBJ databases">
        <title>De novo assembly and phasing of dikaryotic genomes from two isolates of Puccinia coronata f. sp. avenae, the causal agent of oat crown rust.</title>
        <authorList>
            <person name="Miller M.E."/>
            <person name="Zhang Y."/>
            <person name="Omidvar V."/>
            <person name="Sperschneider J."/>
            <person name="Schwessinger B."/>
            <person name="Raley C."/>
            <person name="Palmer J.M."/>
            <person name="Garnica D."/>
            <person name="Upadhyaya N."/>
            <person name="Rathjen J."/>
            <person name="Taylor J.M."/>
            <person name="Park R.F."/>
            <person name="Dodds P.N."/>
            <person name="Hirsch C.D."/>
            <person name="Kianian S.F."/>
            <person name="Figueroa M."/>
        </authorList>
    </citation>
    <scope>NUCLEOTIDE SEQUENCE [LARGE SCALE GENOMIC DNA]</scope>
    <source>
        <strain evidence="2">12NC29</strain>
    </source>
</reference>
<keyword evidence="3" id="KW-1185">Reference proteome</keyword>
<proteinExistence type="predicted"/>
<sequence length="101" mass="10955">MIFRLLVFLSLIATCVASEWSGFEDTGSMSSQSSKLSSRFSQKLFSSVGPNDSRTLELVPLKEDDSGLALHAPEICSIGEHKDHPDNFEDVALNLNTAAVP</sequence>
<dbReference type="EMBL" id="PGCJ01000129">
    <property type="protein sequence ID" value="PLW45284.1"/>
    <property type="molecule type" value="Genomic_DNA"/>
</dbReference>
<evidence type="ECO:0000313" key="3">
    <source>
        <dbReference type="Proteomes" id="UP000235388"/>
    </source>
</evidence>